<sequence length="374" mass="42432">MSLLICLALTCGTLTVRQIDARIAERQAELTRTRRDLEDLRQRLGGLTRAESTSLGRLETLREQMAVARRFAAQLSAQIAERTEEVAAATREIEETSARLDVRKEELSQRLVTLYKHGRLLPLRAALDAGSATGAFRRLFYLRWLARADRRLVRELAELRSELADRRARLYAARAELEQLREERVREERELRVNEESEAALLRRFRSEQAAQRKIAGELAAAVERLEELIRSLEKQREALKAPEETHHFVINKGRLSWPIRGEVIARFGTRVHPRYRTTTANNGIDIATRNGSPVAAIHDGRVVYADQFLGYGRLVILDHDGGFYTLYGNLDEIGVTVNAQVAAGAAVGKTRDYLHFEIRRAGQPVDPLQWLAP</sequence>
<dbReference type="Proteomes" id="UP000885672">
    <property type="component" value="Unassembled WGS sequence"/>
</dbReference>
<feature type="coiled-coil region" evidence="1">
    <location>
        <begin position="23"/>
        <end position="106"/>
    </location>
</feature>
<feature type="coiled-coil region" evidence="1">
    <location>
        <begin position="163"/>
        <end position="243"/>
    </location>
</feature>
<dbReference type="InterPro" id="IPR050570">
    <property type="entry name" value="Cell_wall_metabolism_enzyme"/>
</dbReference>
<dbReference type="EMBL" id="DSBX01000200">
    <property type="protein sequence ID" value="HDQ99670.1"/>
    <property type="molecule type" value="Genomic_DNA"/>
</dbReference>
<organism evidence="3">
    <name type="scientific">candidate division WOR-3 bacterium</name>
    <dbReference type="NCBI Taxonomy" id="2052148"/>
    <lineage>
        <taxon>Bacteria</taxon>
        <taxon>Bacteria division WOR-3</taxon>
    </lineage>
</organism>
<dbReference type="InterPro" id="IPR011055">
    <property type="entry name" value="Dup_hybrid_motif"/>
</dbReference>
<accession>A0A7V0T6D9</accession>
<dbReference type="InterPro" id="IPR016047">
    <property type="entry name" value="M23ase_b-sheet_dom"/>
</dbReference>
<feature type="domain" description="M23ase beta-sheet core" evidence="2">
    <location>
        <begin position="282"/>
        <end position="368"/>
    </location>
</feature>
<dbReference type="GO" id="GO:0004222">
    <property type="term" value="F:metalloendopeptidase activity"/>
    <property type="evidence" value="ECO:0007669"/>
    <property type="project" value="TreeGrafter"/>
</dbReference>
<dbReference type="CDD" id="cd12797">
    <property type="entry name" value="M23_peptidase"/>
    <property type="match status" value="1"/>
</dbReference>
<proteinExistence type="predicted"/>
<dbReference type="AlphaFoldDB" id="A0A7V0T6D9"/>
<dbReference type="Gene3D" id="2.70.70.10">
    <property type="entry name" value="Glucose Permease (Domain IIA)"/>
    <property type="match status" value="1"/>
</dbReference>
<dbReference type="Pfam" id="PF01551">
    <property type="entry name" value="Peptidase_M23"/>
    <property type="match status" value="1"/>
</dbReference>
<reference evidence="3" key="1">
    <citation type="journal article" date="2020" name="mSystems">
        <title>Genome- and Community-Level Interaction Insights into Carbon Utilization and Element Cycling Functions of Hydrothermarchaeota in Hydrothermal Sediment.</title>
        <authorList>
            <person name="Zhou Z."/>
            <person name="Liu Y."/>
            <person name="Xu W."/>
            <person name="Pan J."/>
            <person name="Luo Z.H."/>
            <person name="Li M."/>
        </authorList>
    </citation>
    <scope>NUCLEOTIDE SEQUENCE [LARGE SCALE GENOMIC DNA]</scope>
    <source>
        <strain evidence="3">SpSt-1182</strain>
    </source>
</reference>
<evidence type="ECO:0000256" key="1">
    <source>
        <dbReference type="SAM" id="Coils"/>
    </source>
</evidence>
<dbReference type="SUPFAM" id="SSF51261">
    <property type="entry name" value="Duplicated hybrid motif"/>
    <property type="match status" value="1"/>
</dbReference>
<gene>
    <name evidence="3" type="ORF">ENN51_05220</name>
</gene>
<protein>
    <recommendedName>
        <fullName evidence="2">M23ase beta-sheet core domain-containing protein</fullName>
    </recommendedName>
</protein>
<comment type="caution">
    <text evidence="3">The sequence shown here is derived from an EMBL/GenBank/DDBJ whole genome shotgun (WGS) entry which is preliminary data.</text>
</comment>
<keyword evidence="1" id="KW-0175">Coiled coil</keyword>
<evidence type="ECO:0000313" key="3">
    <source>
        <dbReference type="EMBL" id="HDQ99670.1"/>
    </source>
</evidence>
<name>A0A7V0T6D9_UNCW3</name>
<dbReference type="Gene3D" id="6.10.250.3150">
    <property type="match status" value="1"/>
</dbReference>
<dbReference type="PANTHER" id="PTHR21666">
    <property type="entry name" value="PEPTIDASE-RELATED"/>
    <property type="match status" value="1"/>
</dbReference>
<dbReference type="PANTHER" id="PTHR21666:SF270">
    <property type="entry name" value="MUREIN HYDROLASE ACTIVATOR ENVC"/>
    <property type="match status" value="1"/>
</dbReference>
<evidence type="ECO:0000259" key="2">
    <source>
        <dbReference type="Pfam" id="PF01551"/>
    </source>
</evidence>